<reference evidence="2 3" key="1">
    <citation type="journal article" date="2018" name="PLoS ONE">
        <title>The draft genome of Kipferlia bialata reveals reductive genome evolution in fornicate parasites.</title>
        <authorList>
            <person name="Tanifuji G."/>
            <person name="Takabayashi S."/>
            <person name="Kume K."/>
            <person name="Takagi M."/>
            <person name="Nakayama T."/>
            <person name="Kamikawa R."/>
            <person name="Inagaki Y."/>
            <person name="Hashimoto T."/>
        </authorList>
    </citation>
    <scope>NUCLEOTIDE SEQUENCE [LARGE SCALE GENOMIC DNA]</scope>
    <source>
        <strain evidence="2">NY0173</strain>
    </source>
</reference>
<protein>
    <submittedName>
        <fullName evidence="2">Uncharacterized protein</fullName>
    </submittedName>
</protein>
<sequence length="378" mass="38886">MRVLLLALCLAAVVSAREGVYWRSNITDAYSSGHDAFGSSVALGGGYAVVGAPGAGAAYIYHTKDNGSHWSFVQALSAPSGVHNYGWGVGIAGPYVAVSAPSHGASGTSTVVVYKSGHKGFSQYQVFSDADSTYGESLALTTAQTGERVLVVGTPGTGRQMGKAHRYVSMGATFSEGRLLEEGARCPGMGYTVSANGDWIVLGSREGGCAAVFARVGKDLGQYWGDVTESCAGALSVAVQEGGHGDTLLSLGCGSATVGGKVKAGRAWVYRIDGWDIDEEETFSGNTTGAQLGAAVGIDSAFLAIGAPGANGSYGEVSVYHRDWTDWDREGVFTHTGAHVNKVGMGQAIAMDQTGFLAGCPLYHSGTGMVASFGVQME</sequence>
<dbReference type="SUPFAM" id="SSF50939">
    <property type="entry name" value="Sialidases"/>
    <property type="match status" value="1"/>
</dbReference>
<keyword evidence="1" id="KW-0732">Signal</keyword>
<dbReference type="InterPro" id="IPR013519">
    <property type="entry name" value="Int_alpha_beta-p"/>
</dbReference>
<dbReference type="PANTHER" id="PTHR36220:SF1">
    <property type="entry name" value="GAMMA TUBULIN COMPLEX COMPONENT C-TERMINAL DOMAIN-CONTAINING PROTEIN"/>
    <property type="match status" value="1"/>
</dbReference>
<keyword evidence="3" id="KW-1185">Reference proteome</keyword>
<feature type="signal peptide" evidence="1">
    <location>
        <begin position="1"/>
        <end position="16"/>
    </location>
</feature>
<dbReference type="Pfam" id="PF14312">
    <property type="entry name" value="FG-GAP_2"/>
    <property type="match status" value="1"/>
</dbReference>
<organism evidence="2 3">
    <name type="scientific">Kipferlia bialata</name>
    <dbReference type="NCBI Taxonomy" id="797122"/>
    <lineage>
        <taxon>Eukaryota</taxon>
        <taxon>Metamonada</taxon>
        <taxon>Carpediemonas-like organisms</taxon>
        <taxon>Kipferlia</taxon>
    </lineage>
</organism>
<evidence type="ECO:0000313" key="2">
    <source>
        <dbReference type="EMBL" id="GIQ79454.1"/>
    </source>
</evidence>
<dbReference type="SMART" id="SM00191">
    <property type="entry name" value="Int_alpha"/>
    <property type="match status" value="2"/>
</dbReference>
<comment type="caution">
    <text evidence="2">The sequence shown here is derived from an EMBL/GenBank/DDBJ whole genome shotgun (WGS) entry which is preliminary data.</text>
</comment>
<dbReference type="InterPro" id="IPR013517">
    <property type="entry name" value="FG-GAP"/>
</dbReference>
<accession>A0A9K3GD72</accession>
<evidence type="ECO:0000313" key="3">
    <source>
        <dbReference type="Proteomes" id="UP000265618"/>
    </source>
</evidence>
<feature type="chain" id="PRO_5039930826" evidence="1">
    <location>
        <begin position="17"/>
        <end position="378"/>
    </location>
</feature>
<dbReference type="InterPro" id="IPR036278">
    <property type="entry name" value="Sialidase_sf"/>
</dbReference>
<gene>
    <name evidence="2" type="ORF">KIPB_000101</name>
</gene>
<evidence type="ECO:0000256" key="1">
    <source>
        <dbReference type="SAM" id="SignalP"/>
    </source>
</evidence>
<dbReference type="EMBL" id="BDIP01000010">
    <property type="protein sequence ID" value="GIQ79454.1"/>
    <property type="molecule type" value="Genomic_DNA"/>
</dbReference>
<dbReference type="Proteomes" id="UP000265618">
    <property type="component" value="Unassembled WGS sequence"/>
</dbReference>
<proteinExistence type="predicted"/>
<dbReference type="AlphaFoldDB" id="A0A9K3GD72"/>
<name>A0A9K3GD72_9EUKA</name>
<dbReference type="PANTHER" id="PTHR36220">
    <property type="entry name" value="UNNAMED PRODUCT"/>
    <property type="match status" value="1"/>
</dbReference>